<dbReference type="PANTHER" id="PTHR10000:SF8">
    <property type="entry name" value="HAD SUPERFAMILY HYDROLASE-LIKE, TYPE 3"/>
    <property type="match status" value="1"/>
</dbReference>
<dbReference type="SFLD" id="SFLDS00003">
    <property type="entry name" value="Haloacid_Dehalogenase"/>
    <property type="match status" value="1"/>
</dbReference>
<dbReference type="Gene3D" id="3.30.1240.10">
    <property type="match status" value="1"/>
</dbReference>
<organism evidence="1 2">
    <name type="scientific">Clostridium fungisolvens</name>
    <dbReference type="NCBI Taxonomy" id="1604897"/>
    <lineage>
        <taxon>Bacteria</taxon>
        <taxon>Bacillati</taxon>
        <taxon>Bacillota</taxon>
        <taxon>Clostridia</taxon>
        <taxon>Eubacteriales</taxon>
        <taxon>Clostridiaceae</taxon>
        <taxon>Clostridium</taxon>
    </lineage>
</organism>
<dbReference type="SFLD" id="SFLDG01140">
    <property type="entry name" value="C2.B:_Phosphomannomutase_and_P"/>
    <property type="match status" value="1"/>
</dbReference>
<sequence length="266" mass="29600">MYKLLALDLDGTLLNNNGEISKANAKAIELAKEKGIKVVLATGRPIDGIKNYISQLNLLEDDYVVAFNGALVQKTRDKTVIGRKGLTISDLNKIYELSKKLNVNIHIHTDKECITPKISKYSLFEAKLNSIPLKEIGFEDLQGDTVINKIMFIDEEQIIDKISGLIDEEFHDEYTVVRSLPYFLEFLNKEVNKGIGVKMLANSLGISMDEVICIGDHENDIHMIQYAGLGVAMGNAVDSLKNAADYITKSNEENGVAHVIEKFILN</sequence>
<dbReference type="InterPro" id="IPR006379">
    <property type="entry name" value="HAD-SF_hydro_IIB"/>
</dbReference>
<accession>A0A6V8SBU4</accession>
<dbReference type="AlphaFoldDB" id="A0A6V8SBU4"/>
<dbReference type="PROSITE" id="PS01228">
    <property type="entry name" value="COF_1"/>
    <property type="match status" value="1"/>
</dbReference>
<comment type="caution">
    <text evidence="1">The sequence shown here is derived from an EMBL/GenBank/DDBJ whole genome shotgun (WGS) entry which is preliminary data.</text>
</comment>
<dbReference type="InterPro" id="IPR036412">
    <property type="entry name" value="HAD-like_sf"/>
</dbReference>
<dbReference type="GO" id="GO:0005829">
    <property type="term" value="C:cytosol"/>
    <property type="evidence" value="ECO:0007669"/>
    <property type="project" value="TreeGrafter"/>
</dbReference>
<protein>
    <submittedName>
        <fullName evidence="1">Sugar phosphatase YidA</fullName>
    </submittedName>
</protein>
<dbReference type="NCBIfam" id="TIGR01484">
    <property type="entry name" value="HAD-SF-IIB"/>
    <property type="match status" value="2"/>
</dbReference>
<dbReference type="SFLD" id="SFLDG01144">
    <property type="entry name" value="C2.B.4:_PGP_Like"/>
    <property type="match status" value="1"/>
</dbReference>
<dbReference type="GO" id="GO:0016791">
    <property type="term" value="F:phosphatase activity"/>
    <property type="evidence" value="ECO:0007669"/>
    <property type="project" value="TreeGrafter"/>
</dbReference>
<gene>
    <name evidence="1" type="ORF">bsdtw1_00764</name>
</gene>
<keyword evidence="2" id="KW-1185">Reference proteome</keyword>
<dbReference type="EMBL" id="BLZR01000001">
    <property type="protein sequence ID" value="GFP74709.1"/>
    <property type="molecule type" value="Genomic_DNA"/>
</dbReference>
<name>A0A6V8SBU4_9CLOT</name>
<reference evidence="1 2" key="1">
    <citation type="submission" date="2020-07" db="EMBL/GenBank/DDBJ databases">
        <title>A new beta-1,3-glucan-decomposing anaerobic bacterium isolated from anoxic soil subjected to biological soil disinfestation.</title>
        <authorList>
            <person name="Ueki A."/>
            <person name="Tonouchi A."/>
        </authorList>
    </citation>
    <scope>NUCLEOTIDE SEQUENCE [LARGE SCALE GENOMIC DNA]</scope>
    <source>
        <strain evidence="1 2">TW1</strain>
    </source>
</reference>
<dbReference type="NCBIfam" id="TIGR00099">
    <property type="entry name" value="Cof-subfamily"/>
    <property type="match status" value="1"/>
</dbReference>
<dbReference type="Pfam" id="PF08282">
    <property type="entry name" value="Hydrolase_3"/>
    <property type="match status" value="1"/>
</dbReference>
<dbReference type="InterPro" id="IPR023214">
    <property type="entry name" value="HAD_sf"/>
</dbReference>
<evidence type="ECO:0000313" key="2">
    <source>
        <dbReference type="Proteomes" id="UP000580568"/>
    </source>
</evidence>
<dbReference type="PANTHER" id="PTHR10000">
    <property type="entry name" value="PHOSPHOSERINE PHOSPHATASE"/>
    <property type="match status" value="1"/>
</dbReference>
<dbReference type="GO" id="GO:0000287">
    <property type="term" value="F:magnesium ion binding"/>
    <property type="evidence" value="ECO:0007669"/>
    <property type="project" value="TreeGrafter"/>
</dbReference>
<dbReference type="RefSeq" id="WP_183276258.1">
    <property type="nucleotide sequence ID" value="NZ_BLZR01000001.1"/>
</dbReference>
<dbReference type="CDD" id="cd07516">
    <property type="entry name" value="HAD_Pase"/>
    <property type="match status" value="1"/>
</dbReference>
<proteinExistence type="predicted"/>
<dbReference type="Proteomes" id="UP000580568">
    <property type="component" value="Unassembled WGS sequence"/>
</dbReference>
<dbReference type="InterPro" id="IPR000150">
    <property type="entry name" value="Cof"/>
</dbReference>
<dbReference type="SUPFAM" id="SSF56784">
    <property type="entry name" value="HAD-like"/>
    <property type="match status" value="1"/>
</dbReference>
<dbReference type="NCBIfam" id="NF007806">
    <property type="entry name" value="PRK10513.1"/>
    <property type="match status" value="1"/>
</dbReference>
<evidence type="ECO:0000313" key="1">
    <source>
        <dbReference type="EMBL" id="GFP74709.1"/>
    </source>
</evidence>
<dbReference type="Gene3D" id="3.40.50.1000">
    <property type="entry name" value="HAD superfamily/HAD-like"/>
    <property type="match status" value="1"/>
</dbReference>